<dbReference type="EMBL" id="JAUEPP010000002">
    <property type="protein sequence ID" value="KAK3350728.1"/>
    <property type="molecule type" value="Genomic_DNA"/>
</dbReference>
<reference evidence="2" key="1">
    <citation type="journal article" date="2023" name="Mol. Phylogenet. Evol.">
        <title>Genome-scale phylogeny and comparative genomics of the fungal order Sordariales.</title>
        <authorList>
            <person name="Hensen N."/>
            <person name="Bonometti L."/>
            <person name="Westerberg I."/>
            <person name="Brannstrom I.O."/>
            <person name="Guillou S."/>
            <person name="Cros-Aarteil S."/>
            <person name="Calhoun S."/>
            <person name="Haridas S."/>
            <person name="Kuo A."/>
            <person name="Mondo S."/>
            <person name="Pangilinan J."/>
            <person name="Riley R."/>
            <person name="LaButti K."/>
            <person name="Andreopoulos B."/>
            <person name="Lipzen A."/>
            <person name="Chen C."/>
            <person name="Yan M."/>
            <person name="Daum C."/>
            <person name="Ng V."/>
            <person name="Clum A."/>
            <person name="Steindorff A."/>
            <person name="Ohm R.A."/>
            <person name="Martin F."/>
            <person name="Silar P."/>
            <person name="Natvig D.O."/>
            <person name="Lalanne C."/>
            <person name="Gautier V."/>
            <person name="Ament-Velasquez S.L."/>
            <person name="Kruys A."/>
            <person name="Hutchinson M.I."/>
            <person name="Powell A.J."/>
            <person name="Barry K."/>
            <person name="Miller A.N."/>
            <person name="Grigoriev I.V."/>
            <person name="Debuchy R."/>
            <person name="Gladieux P."/>
            <person name="Hiltunen Thoren M."/>
            <person name="Johannesson H."/>
        </authorList>
    </citation>
    <scope>NUCLEOTIDE SEQUENCE</scope>
    <source>
        <strain evidence="2">CBS 560.94</strain>
    </source>
</reference>
<evidence type="ECO:0000256" key="1">
    <source>
        <dbReference type="SAM" id="MobiDB-lite"/>
    </source>
</evidence>
<name>A0AAE0JJV6_9PEZI</name>
<protein>
    <submittedName>
        <fullName evidence="2">Uncharacterized protein</fullName>
    </submittedName>
</protein>
<dbReference type="GeneID" id="87867188"/>
<dbReference type="AlphaFoldDB" id="A0AAE0JJV6"/>
<dbReference type="RefSeq" id="XP_062684023.1">
    <property type="nucleotide sequence ID" value="XM_062830034.1"/>
</dbReference>
<comment type="caution">
    <text evidence="2">The sequence shown here is derived from an EMBL/GenBank/DDBJ whole genome shotgun (WGS) entry which is preliminary data.</text>
</comment>
<organism evidence="2 3">
    <name type="scientific">Neurospora tetraspora</name>
    <dbReference type="NCBI Taxonomy" id="94610"/>
    <lineage>
        <taxon>Eukaryota</taxon>
        <taxon>Fungi</taxon>
        <taxon>Dikarya</taxon>
        <taxon>Ascomycota</taxon>
        <taxon>Pezizomycotina</taxon>
        <taxon>Sordariomycetes</taxon>
        <taxon>Sordariomycetidae</taxon>
        <taxon>Sordariales</taxon>
        <taxon>Sordariaceae</taxon>
        <taxon>Neurospora</taxon>
    </lineage>
</organism>
<sequence>MGREAVKICQLLLTSAHEFHGDNISTASEAQDHDEGCMIDLVARPGQAVWEDKGLARYTPDLKMDFYVDTTDRTAFFLLRGQCILKTGTPASVSLFLFIYPENIQSLEISYTSSVLPHTEEQEAVSHMDRFIRLRFIMTQPPRLVAPKHRPLQPKHGSEALLDALHSLATVKDISFYQDLLYGGAGGQVVNPRTAIYESVHYEVQEAQPSNLAHATSSVLQNTTRILTQTHKRSASQNAPQGQEPTQFFPPSDRKGKRPRLATPSDLASPPSLPPLPALDVKEASTDTRKLLFLFQQLLTSNLASLAKRVEHLEVARLNPDHNSQTCHQNCRIRKQIDDGIDTGLATACSKLEELKEEVEEETTKDVLRRVAGVVVEAIERSGWLGPGSAGAVGRAISTSNHPSESALYAAVADVQKTHAAEMSEEEMARVMGHLEENPLSAVTYNACEETMRRYFVRQWKADTRARGWRGGPR</sequence>
<evidence type="ECO:0000313" key="2">
    <source>
        <dbReference type="EMBL" id="KAK3350728.1"/>
    </source>
</evidence>
<dbReference type="Proteomes" id="UP001278500">
    <property type="component" value="Unassembled WGS sequence"/>
</dbReference>
<keyword evidence="3" id="KW-1185">Reference proteome</keyword>
<feature type="compositionally biased region" description="Polar residues" evidence="1">
    <location>
        <begin position="230"/>
        <end position="246"/>
    </location>
</feature>
<accession>A0AAE0JJV6</accession>
<gene>
    <name evidence="2" type="ORF">B0H65DRAFT_555727</name>
</gene>
<reference evidence="2" key="2">
    <citation type="submission" date="2023-06" db="EMBL/GenBank/DDBJ databases">
        <authorList>
            <consortium name="Lawrence Berkeley National Laboratory"/>
            <person name="Haridas S."/>
            <person name="Hensen N."/>
            <person name="Bonometti L."/>
            <person name="Westerberg I."/>
            <person name="Brannstrom I.O."/>
            <person name="Guillou S."/>
            <person name="Cros-Aarteil S."/>
            <person name="Calhoun S."/>
            <person name="Kuo A."/>
            <person name="Mondo S."/>
            <person name="Pangilinan J."/>
            <person name="Riley R."/>
            <person name="Labutti K."/>
            <person name="Andreopoulos B."/>
            <person name="Lipzen A."/>
            <person name="Chen C."/>
            <person name="Yanf M."/>
            <person name="Daum C."/>
            <person name="Ng V."/>
            <person name="Clum A."/>
            <person name="Steindorff A."/>
            <person name="Ohm R."/>
            <person name="Martin F."/>
            <person name="Silar P."/>
            <person name="Natvig D."/>
            <person name="Lalanne C."/>
            <person name="Gautier V."/>
            <person name="Ament-Velasquez S.L."/>
            <person name="Kruys A."/>
            <person name="Hutchinson M.I."/>
            <person name="Powell A.J."/>
            <person name="Barry K."/>
            <person name="Miller A.N."/>
            <person name="Grigoriev I.V."/>
            <person name="Debuchy R."/>
            <person name="Gladieux P."/>
            <person name="Thoren M.H."/>
            <person name="Johannesson H."/>
        </authorList>
    </citation>
    <scope>NUCLEOTIDE SEQUENCE</scope>
    <source>
        <strain evidence="2">CBS 560.94</strain>
    </source>
</reference>
<feature type="compositionally biased region" description="Low complexity" evidence="1">
    <location>
        <begin position="261"/>
        <end position="270"/>
    </location>
</feature>
<proteinExistence type="predicted"/>
<feature type="region of interest" description="Disordered" evidence="1">
    <location>
        <begin position="230"/>
        <end position="279"/>
    </location>
</feature>
<evidence type="ECO:0000313" key="3">
    <source>
        <dbReference type="Proteomes" id="UP001278500"/>
    </source>
</evidence>